<sequence>MYGYDQTAAAGQGYPHAGQQYGHQQQAGHQQAAHQQYAAQQAPPPPYGQQGQPGNGQPLYPEQASPPSLRETVRAFTNGTITSEDFQSIFSTSKVYCPRGETPGFLALHNTQQPVIPMFTTLKELRRYAGKESRYFVITGAEVLDLLPSGYGFVLDMEGEHRVVIDAKAVEEMVDFAMRRMYG</sequence>
<keyword evidence="4" id="KW-1185">Reference proteome</keyword>
<evidence type="ECO:0000313" key="4">
    <source>
        <dbReference type="Proteomes" id="UP000595046"/>
    </source>
</evidence>
<dbReference type="InterPro" id="IPR009839">
    <property type="entry name" value="SseB_N"/>
</dbReference>
<feature type="region of interest" description="Disordered" evidence="1">
    <location>
        <begin position="1"/>
        <end position="66"/>
    </location>
</feature>
<proteinExistence type="predicted"/>
<reference evidence="4" key="1">
    <citation type="submission" date="2020-02" db="EMBL/GenBank/DDBJ databases">
        <title>Streptomyces sp. ASO4wet.</title>
        <authorList>
            <person name="Risdian C."/>
            <person name="Landwehr W."/>
            <person name="Schupp P."/>
            <person name="Wink J."/>
        </authorList>
    </citation>
    <scope>NUCLEOTIDE SEQUENCE [LARGE SCALE GENOMIC DNA]</scope>
    <source>
        <strain evidence="4">ASO4wet</strain>
    </source>
</reference>
<dbReference type="Pfam" id="PF07179">
    <property type="entry name" value="SseB"/>
    <property type="match status" value="1"/>
</dbReference>
<evidence type="ECO:0000259" key="2">
    <source>
        <dbReference type="Pfam" id="PF07179"/>
    </source>
</evidence>
<dbReference type="KEGG" id="sbat:G4Z16_16710"/>
<feature type="domain" description="SseB protein N-terminal" evidence="2">
    <location>
        <begin position="112"/>
        <end position="171"/>
    </location>
</feature>
<feature type="compositionally biased region" description="Low complexity" evidence="1">
    <location>
        <begin position="48"/>
        <end position="58"/>
    </location>
</feature>
<feature type="compositionally biased region" description="Low complexity" evidence="1">
    <location>
        <begin position="8"/>
        <end position="41"/>
    </location>
</feature>
<name>A0A7T1WSQ4_9ACTN</name>
<protein>
    <submittedName>
        <fullName evidence="3">SseB family protein</fullName>
    </submittedName>
</protein>
<dbReference type="RefSeq" id="WP_197351574.1">
    <property type="nucleotide sequence ID" value="NZ_CP048882.1"/>
</dbReference>
<accession>A0A7T1WSQ4</accession>
<gene>
    <name evidence="3" type="ORF">G4Z16_16710</name>
</gene>
<dbReference type="AlphaFoldDB" id="A0A7T1WSQ4"/>
<evidence type="ECO:0000256" key="1">
    <source>
        <dbReference type="SAM" id="MobiDB-lite"/>
    </source>
</evidence>
<dbReference type="EMBL" id="CP048882">
    <property type="protein sequence ID" value="QPP07766.1"/>
    <property type="molecule type" value="Genomic_DNA"/>
</dbReference>
<organism evidence="3 4">
    <name type="scientific">Streptomyces bathyalis</name>
    <dbReference type="NCBI Taxonomy" id="2710756"/>
    <lineage>
        <taxon>Bacteria</taxon>
        <taxon>Bacillati</taxon>
        <taxon>Actinomycetota</taxon>
        <taxon>Actinomycetes</taxon>
        <taxon>Kitasatosporales</taxon>
        <taxon>Streptomycetaceae</taxon>
        <taxon>Streptomyces</taxon>
    </lineage>
</organism>
<dbReference type="Proteomes" id="UP000595046">
    <property type="component" value="Chromosome"/>
</dbReference>
<evidence type="ECO:0000313" key="3">
    <source>
        <dbReference type="EMBL" id="QPP07766.1"/>
    </source>
</evidence>